<evidence type="ECO:0000256" key="1">
    <source>
        <dbReference type="ARBA" id="ARBA00022723"/>
    </source>
</evidence>
<feature type="compositionally biased region" description="Basic residues" evidence="5">
    <location>
        <begin position="204"/>
        <end position="217"/>
    </location>
</feature>
<dbReference type="PROSITE" id="PS50089">
    <property type="entry name" value="ZF_RING_2"/>
    <property type="match status" value="1"/>
</dbReference>
<name>A0AA38TL46_9ASTR</name>
<evidence type="ECO:0000259" key="6">
    <source>
        <dbReference type="PROSITE" id="PS50089"/>
    </source>
</evidence>
<keyword evidence="3" id="KW-0862">Zinc</keyword>
<dbReference type="GO" id="GO:0008270">
    <property type="term" value="F:zinc ion binding"/>
    <property type="evidence" value="ECO:0007669"/>
    <property type="project" value="UniProtKB-KW"/>
</dbReference>
<accession>A0AA38TL46</accession>
<feature type="compositionally biased region" description="Basic and acidic residues" evidence="5">
    <location>
        <begin position="15"/>
        <end position="24"/>
    </location>
</feature>
<dbReference type="InterPro" id="IPR013083">
    <property type="entry name" value="Znf_RING/FYVE/PHD"/>
</dbReference>
<dbReference type="Gene3D" id="3.30.40.10">
    <property type="entry name" value="Zinc/RING finger domain, C3HC4 (zinc finger)"/>
    <property type="match status" value="1"/>
</dbReference>
<dbReference type="SUPFAM" id="SSF57850">
    <property type="entry name" value="RING/U-box"/>
    <property type="match status" value="1"/>
</dbReference>
<evidence type="ECO:0000313" key="7">
    <source>
        <dbReference type="EMBL" id="KAJ9562934.1"/>
    </source>
</evidence>
<sequence>MRQNSKRQQQSQQDSMKKRYRLVDEESEVDIEEEQNHEDMAMVSVDVENDVEGAYDDEIPSDVGELDESIHGRRRLVGCPYGSQIPHRLLVKTCILKETKTFNDCLHRFCGECINKALNSRKGCPSCRKSYGTNRVLRDDPNMDSIIALVFGDLSKYEAENNRDTQERDQEPSVTLTEGINNIGNTSARPSTKRFSNGQENAHPIKRARKPRTRKRYGNQSKEIEHDPIIQNEHQQDQMNEIDINRNAGDENKGDDDEITAKIMQLRSKRLKRISQDSTDTILDVEQNTSGGGVVPRNPQSLSVATRIKNARLTKLSKHLHLSGQRKKKDDQFEIHVKLVSLNRDIEDLENPHLFCSPTLPFQFLRENDPILTSVVMQIAFTKI</sequence>
<feature type="compositionally biased region" description="Acidic residues" evidence="5">
    <location>
        <begin position="25"/>
        <end position="36"/>
    </location>
</feature>
<dbReference type="PANTHER" id="PTHR46537">
    <property type="entry name" value="OS11G0578200 PROTEIN"/>
    <property type="match status" value="1"/>
</dbReference>
<feature type="domain" description="RING-type" evidence="6">
    <location>
        <begin position="94"/>
        <end position="128"/>
    </location>
</feature>
<dbReference type="InterPro" id="IPR044592">
    <property type="entry name" value="RING1A/B"/>
</dbReference>
<protein>
    <recommendedName>
        <fullName evidence="6">RING-type domain-containing protein</fullName>
    </recommendedName>
</protein>
<evidence type="ECO:0000256" key="2">
    <source>
        <dbReference type="ARBA" id="ARBA00022771"/>
    </source>
</evidence>
<feature type="compositionally biased region" description="Basic and acidic residues" evidence="5">
    <location>
        <begin position="160"/>
        <end position="171"/>
    </location>
</feature>
<feature type="compositionally biased region" description="Polar residues" evidence="5">
    <location>
        <begin position="172"/>
        <end position="200"/>
    </location>
</feature>
<dbReference type="Pfam" id="PF13923">
    <property type="entry name" value="zf-C3HC4_2"/>
    <property type="match status" value="1"/>
</dbReference>
<keyword evidence="2 4" id="KW-0863">Zinc-finger</keyword>
<feature type="compositionally biased region" description="Low complexity" evidence="5">
    <location>
        <begin position="1"/>
        <end position="14"/>
    </location>
</feature>
<dbReference type="InterPro" id="IPR001841">
    <property type="entry name" value="Znf_RING"/>
</dbReference>
<keyword evidence="1" id="KW-0479">Metal-binding</keyword>
<evidence type="ECO:0000313" key="8">
    <source>
        <dbReference type="Proteomes" id="UP001172457"/>
    </source>
</evidence>
<dbReference type="InterPro" id="IPR017907">
    <property type="entry name" value="Znf_RING_CS"/>
</dbReference>
<comment type="caution">
    <text evidence="7">The sequence shown here is derived from an EMBL/GenBank/DDBJ whole genome shotgun (WGS) entry which is preliminary data.</text>
</comment>
<dbReference type="AlphaFoldDB" id="A0AA38TL46"/>
<organism evidence="7 8">
    <name type="scientific">Centaurea solstitialis</name>
    <name type="common">yellow star-thistle</name>
    <dbReference type="NCBI Taxonomy" id="347529"/>
    <lineage>
        <taxon>Eukaryota</taxon>
        <taxon>Viridiplantae</taxon>
        <taxon>Streptophyta</taxon>
        <taxon>Embryophyta</taxon>
        <taxon>Tracheophyta</taxon>
        <taxon>Spermatophyta</taxon>
        <taxon>Magnoliopsida</taxon>
        <taxon>eudicotyledons</taxon>
        <taxon>Gunneridae</taxon>
        <taxon>Pentapetalae</taxon>
        <taxon>asterids</taxon>
        <taxon>campanulids</taxon>
        <taxon>Asterales</taxon>
        <taxon>Asteraceae</taxon>
        <taxon>Carduoideae</taxon>
        <taxon>Cardueae</taxon>
        <taxon>Centaureinae</taxon>
        <taxon>Centaurea</taxon>
    </lineage>
</organism>
<dbReference type="PROSITE" id="PS00518">
    <property type="entry name" value="ZF_RING_1"/>
    <property type="match status" value="1"/>
</dbReference>
<evidence type="ECO:0000256" key="4">
    <source>
        <dbReference type="PROSITE-ProRule" id="PRU00175"/>
    </source>
</evidence>
<evidence type="ECO:0000256" key="3">
    <source>
        <dbReference type="ARBA" id="ARBA00022833"/>
    </source>
</evidence>
<dbReference type="Proteomes" id="UP001172457">
    <property type="component" value="Chromosome 2"/>
</dbReference>
<gene>
    <name evidence="7" type="ORF">OSB04_008094</name>
</gene>
<feature type="region of interest" description="Disordered" evidence="5">
    <location>
        <begin position="1"/>
        <end position="39"/>
    </location>
</feature>
<keyword evidence="8" id="KW-1185">Reference proteome</keyword>
<dbReference type="PANTHER" id="PTHR46537:SF1">
    <property type="entry name" value="E3 UBIQUITIN-PROTEIN LIGASE RING1B-RELATED"/>
    <property type="match status" value="1"/>
</dbReference>
<feature type="region of interest" description="Disordered" evidence="5">
    <location>
        <begin position="160"/>
        <end position="236"/>
    </location>
</feature>
<reference evidence="7" key="1">
    <citation type="submission" date="2023-03" db="EMBL/GenBank/DDBJ databases">
        <title>Chromosome-scale reference genome and RAD-based genetic map of yellow starthistle (Centaurea solstitialis) reveal putative structural variation and QTLs associated with invader traits.</title>
        <authorList>
            <person name="Reatini B."/>
            <person name="Cang F.A."/>
            <person name="Jiang Q."/>
            <person name="Mckibben M.T.W."/>
            <person name="Barker M.S."/>
            <person name="Rieseberg L.H."/>
            <person name="Dlugosch K.M."/>
        </authorList>
    </citation>
    <scope>NUCLEOTIDE SEQUENCE</scope>
    <source>
        <strain evidence="7">CAN-66</strain>
        <tissue evidence="7">Leaf</tissue>
    </source>
</reference>
<proteinExistence type="predicted"/>
<dbReference type="EMBL" id="JARYMX010000002">
    <property type="protein sequence ID" value="KAJ9562934.1"/>
    <property type="molecule type" value="Genomic_DNA"/>
</dbReference>
<evidence type="ECO:0000256" key="5">
    <source>
        <dbReference type="SAM" id="MobiDB-lite"/>
    </source>
</evidence>